<keyword evidence="4" id="KW-1185">Reference proteome</keyword>
<dbReference type="Gene3D" id="3.90.79.10">
    <property type="entry name" value="Nucleoside Triphosphate Pyrophosphohydrolase"/>
    <property type="match status" value="1"/>
</dbReference>
<dbReference type="Proteomes" id="UP001490365">
    <property type="component" value="Unassembled WGS sequence"/>
</dbReference>
<dbReference type="InterPro" id="IPR015797">
    <property type="entry name" value="NUDIX_hydrolase-like_dom_sf"/>
</dbReference>
<evidence type="ECO:0000259" key="2">
    <source>
        <dbReference type="PROSITE" id="PS51462"/>
    </source>
</evidence>
<organism evidence="3 4">
    <name type="scientific">Streptomyces sp. 900105755</name>
    <dbReference type="NCBI Taxonomy" id="3154389"/>
    <lineage>
        <taxon>Bacteria</taxon>
        <taxon>Bacillati</taxon>
        <taxon>Actinomycetota</taxon>
        <taxon>Actinomycetes</taxon>
        <taxon>Kitasatosporales</taxon>
        <taxon>Streptomycetaceae</taxon>
        <taxon>Streptomyces</taxon>
    </lineage>
</organism>
<evidence type="ECO:0000313" key="4">
    <source>
        <dbReference type="Proteomes" id="UP001490365"/>
    </source>
</evidence>
<dbReference type="InterPro" id="IPR020084">
    <property type="entry name" value="NUDIX_hydrolase_CS"/>
</dbReference>
<dbReference type="RefSeq" id="WP_351961896.1">
    <property type="nucleotide sequence ID" value="NZ_JBEOZM010000033.1"/>
</dbReference>
<feature type="domain" description="Nudix hydrolase" evidence="2">
    <location>
        <begin position="1"/>
        <end position="135"/>
    </location>
</feature>
<proteinExistence type="predicted"/>
<accession>A0ABV1TVE2</accession>
<dbReference type="PROSITE" id="PS51462">
    <property type="entry name" value="NUDIX"/>
    <property type="match status" value="1"/>
</dbReference>
<evidence type="ECO:0000313" key="3">
    <source>
        <dbReference type="EMBL" id="MER6273567.1"/>
    </source>
</evidence>
<comment type="caution">
    <text evidence="3">The sequence shown here is derived from an EMBL/GenBank/DDBJ whole genome shotgun (WGS) entry which is preliminary data.</text>
</comment>
<reference evidence="3 4" key="1">
    <citation type="submission" date="2024-06" db="EMBL/GenBank/DDBJ databases">
        <title>The Natural Products Discovery Center: Release of the First 8490 Sequenced Strains for Exploring Actinobacteria Biosynthetic Diversity.</title>
        <authorList>
            <person name="Kalkreuter E."/>
            <person name="Kautsar S.A."/>
            <person name="Yang D."/>
            <person name="Bader C.D."/>
            <person name="Teijaro C.N."/>
            <person name="Fluegel L."/>
            <person name="Davis C.M."/>
            <person name="Simpson J.R."/>
            <person name="Lauterbach L."/>
            <person name="Steele A.D."/>
            <person name="Gui C."/>
            <person name="Meng S."/>
            <person name="Li G."/>
            <person name="Viehrig K."/>
            <person name="Ye F."/>
            <person name="Su P."/>
            <person name="Kiefer A.F."/>
            <person name="Nichols A."/>
            <person name="Cepeda A.J."/>
            <person name="Yan W."/>
            <person name="Fan B."/>
            <person name="Jiang Y."/>
            <person name="Adhikari A."/>
            <person name="Zheng C.-J."/>
            <person name="Schuster L."/>
            <person name="Cowan T.M."/>
            <person name="Smanski M.J."/>
            <person name="Chevrette M.G."/>
            <person name="De Carvalho L.P.S."/>
            <person name="Shen B."/>
        </authorList>
    </citation>
    <scope>NUCLEOTIDE SEQUENCE [LARGE SCALE GENOMIC DNA]</scope>
    <source>
        <strain evidence="3 4">NPDC001694</strain>
    </source>
</reference>
<dbReference type="InterPro" id="IPR000086">
    <property type="entry name" value="NUDIX_hydrolase_dom"/>
</dbReference>
<dbReference type="EMBL" id="JBEOZM010000033">
    <property type="protein sequence ID" value="MER6273567.1"/>
    <property type="molecule type" value="Genomic_DNA"/>
</dbReference>
<dbReference type="SUPFAM" id="SSF55811">
    <property type="entry name" value="Nudix"/>
    <property type="match status" value="1"/>
</dbReference>
<protein>
    <submittedName>
        <fullName evidence="3">NUDIX domain-containing protein</fullName>
    </submittedName>
</protein>
<evidence type="ECO:0000256" key="1">
    <source>
        <dbReference type="ARBA" id="ARBA00022801"/>
    </source>
</evidence>
<dbReference type="Pfam" id="PF00293">
    <property type="entry name" value="NUDIX"/>
    <property type="match status" value="1"/>
</dbReference>
<gene>
    <name evidence="3" type="ORF">ABT211_40815</name>
</gene>
<keyword evidence="1" id="KW-0378">Hydrolase</keyword>
<sequence length="145" mass="15626">MVQSVRAIPLVEGGVVVCRLSDGTPFLPGGTREKGESVNACMRRELAEEAGFLMEGHPRWFAAHSGLSYNSVPYKPYAPFPLKAWLWGVAQGQLVGPPTNPVGAEQVASVSVLSPEAAVDLLEKEGRGYATALRYWMSLGAPHEF</sequence>
<name>A0ABV1TVE2_9ACTN</name>
<dbReference type="PROSITE" id="PS00893">
    <property type="entry name" value="NUDIX_BOX"/>
    <property type="match status" value="1"/>
</dbReference>